<dbReference type="OrthoDB" id="288987at2759"/>
<organism evidence="4 5">
    <name type="scientific">Amanita thiersii Skay4041</name>
    <dbReference type="NCBI Taxonomy" id="703135"/>
    <lineage>
        <taxon>Eukaryota</taxon>
        <taxon>Fungi</taxon>
        <taxon>Dikarya</taxon>
        <taxon>Basidiomycota</taxon>
        <taxon>Agaricomycotina</taxon>
        <taxon>Agaricomycetes</taxon>
        <taxon>Agaricomycetidae</taxon>
        <taxon>Agaricales</taxon>
        <taxon>Pluteineae</taxon>
        <taxon>Amanitaceae</taxon>
        <taxon>Amanita</taxon>
    </lineage>
</organism>
<dbReference type="InterPro" id="IPR012462">
    <property type="entry name" value="UFSP1/2_DUB_cat"/>
</dbReference>
<feature type="domain" description="UFSP1/2/DUB catalytic" evidence="3">
    <location>
        <begin position="79"/>
        <end position="261"/>
    </location>
</feature>
<evidence type="ECO:0000259" key="3">
    <source>
        <dbReference type="Pfam" id="PF07910"/>
    </source>
</evidence>
<dbReference type="STRING" id="703135.A0A2A9NDL3"/>
<dbReference type="Proteomes" id="UP000242287">
    <property type="component" value="Unassembled WGS sequence"/>
</dbReference>
<reference evidence="4 5" key="1">
    <citation type="submission" date="2014-02" db="EMBL/GenBank/DDBJ databases">
        <title>Transposable element dynamics among asymbiotic and ectomycorrhizal Amanita fungi.</title>
        <authorList>
            <consortium name="DOE Joint Genome Institute"/>
            <person name="Hess J."/>
            <person name="Skrede I."/>
            <person name="Wolfe B."/>
            <person name="LaButti K."/>
            <person name="Ohm R.A."/>
            <person name="Grigoriev I.V."/>
            <person name="Pringle A."/>
        </authorList>
    </citation>
    <scope>NUCLEOTIDE SEQUENCE [LARGE SCALE GENOMIC DNA]</scope>
    <source>
        <strain evidence="4 5">SKay4041</strain>
    </source>
</reference>
<dbReference type="EMBL" id="KZ302039">
    <property type="protein sequence ID" value="PFH49115.1"/>
    <property type="molecule type" value="Genomic_DNA"/>
</dbReference>
<keyword evidence="5" id="KW-1185">Reference proteome</keyword>
<evidence type="ECO:0000313" key="4">
    <source>
        <dbReference type="EMBL" id="PFH49115.1"/>
    </source>
</evidence>
<dbReference type="Gene3D" id="3.90.70.130">
    <property type="match status" value="1"/>
</dbReference>
<dbReference type="Pfam" id="PF07910">
    <property type="entry name" value="Peptidase_C78"/>
    <property type="match status" value="1"/>
</dbReference>
<sequence length="421" mass="46703">MPEVDSFWYCSLPPPPPQNHTPGSGHSKLSNSRGLTIPSGFVSILKKGLNKSHSQGATQRGILGYVNTVHIHRGPWNFTWGCGYLNYLMLCSALMCQQQQPIYQSLLENPRFPGVRNLQRLIQDAWAAGFDKEGQQQLKELIGTNKWIGTADLYVAFTFSGIPCELVEFTLAHPQDNSQVDALLQWVVKYFSTDPKAGPSNVNDALHGASAVVDTDRMPLILQYNGHSLTIVGYEITRQGTTNLLVFDPSYRPCNKLRTMAIDTMPRQVGNLKRPVSACTTLSPRNEAAKRPRSSGAHDHDNECEDDIVEIIDLCAPVKPDASEIHLRGGAGSGGKLALPDDWFHLVLLKSCRLTLKKLRYIVNLPPWLLLVQNSFVNRRKKHYQILYFPMTAPLTEGEKVRKKVVTSSPVYGPATAGSST</sequence>
<accession>A0A2A9NDL3</accession>
<evidence type="ECO:0000313" key="5">
    <source>
        <dbReference type="Proteomes" id="UP000242287"/>
    </source>
</evidence>
<name>A0A2A9NDL3_9AGAR</name>
<dbReference type="AlphaFoldDB" id="A0A2A9NDL3"/>
<evidence type="ECO:0000256" key="2">
    <source>
        <dbReference type="SAM" id="MobiDB-lite"/>
    </source>
</evidence>
<feature type="region of interest" description="Disordered" evidence="2">
    <location>
        <begin position="281"/>
        <end position="301"/>
    </location>
</feature>
<evidence type="ECO:0000256" key="1">
    <source>
        <dbReference type="ARBA" id="ARBA00022801"/>
    </source>
</evidence>
<dbReference type="GO" id="GO:0016787">
    <property type="term" value="F:hydrolase activity"/>
    <property type="evidence" value="ECO:0007669"/>
    <property type="project" value="UniProtKB-KW"/>
</dbReference>
<gene>
    <name evidence="4" type="ORF">AMATHDRAFT_5203</name>
</gene>
<keyword evidence="1" id="KW-0378">Hydrolase</keyword>
<proteinExistence type="predicted"/>
<protein>
    <recommendedName>
        <fullName evidence="3">UFSP1/2/DUB catalytic domain-containing protein</fullName>
    </recommendedName>
</protein>